<dbReference type="EMBL" id="CP010777">
    <property type="protein sequence ID" value="AKQ46538.1"/>
    <property type="molecule type" value="Genomic_DNA"/>
</dbReference>
<dbReference type="Proteomes" id="UP000036458">
    <property type="component" value="Chromosome"/>
</dbReference>
<accession>A0A0H4VMH0</accession>
<keyword evidence="2" id="KW-1185">Reference proteome</keyword>
<dbReference type="STRING" id="1379910.TH63_14310"/>
<dbReference type="PATRIC" id="fig|1379910.4.peg.3114"/>
<protein>
    <submittedName>
        <fullName evidence="1">Uncharacterized protein</fullName>
    </submittedName>
</protein>
<dbReference type="AlphaFoldDB" id="A0A0H4VMH0"/>
<evidence type="ECO:0000313" key="2">
    <source>
        <dbReference type="Proteomes" id="UP000036458"/>
    </source>
</evidence>
<name>A0A0H4VMH0_9BACT</name>
<dbReference type="KEGG" id="ruf:TH63_14310"/>
<sequence>MLNEDEDLCVQAGLTAPSARHQINPKEKNFLKTINFGRKDTRYLPEPPRDFITISVSGLFFSKLL</sequence>
<organism evidence="1 2">
    <name type="scientific">Rufibacter radiotolerans</name>
    <dbReference type="NCBI Taxonomy" id="1379910"/>
    <lineage>
        <taxon>Bacteria</taxon>
        <taxon>Pseudomonadati</taxon>
        <taxon>Bacteroidota</taxon>
        <taxon>Cytophagia</taxon>
        <taxon>Cytophagales</taxon>
        <taxon>Hymenobacteraceae</taxon>
        <taxon>Rufibacter</taxon>
    </lineage>
</organism>
<gene>
    <name evidence="1" type="ORF">TH63_14310</name>
</gene>
<proteinExistence type="predicted"/>
<evidence type="ECO:0000313" key="1">
    <source>
        <dbReference type="EMBL" id="AKQ46538.1"/>
    </source>
</evidence>
<reference evidence="1 2" key="1">
    <citation type="submission" date="2015-01" db="EMBL/GenBank/DDBJ databases">
        <title>Rufibacter sp./DG31D/ whole genome sequencing.</title>
        <authorList>
            <person name="Kim M.K."/>
            <person name="Srinivasan S."/>
            <person name="Lee J.-J."/>
        </authorList>
    </citation>
    <scope>NUCLEOTIDE SEQUENCE [LARGE SCALE GENOMIC DNA]</scope>
    <source>
        <strain evidence="1 2">DG31D</strain>
    </source>
</reference>